<accession>V6AUW7</accession>
<gene>
    <name evidence="2" type="ORF">NITUZ_40424</name>
</gene>
<evidence type="ECO:0000313" key="2">
    <source>
        <dbReference type="EMBL" id="CDI06258.1"/>
    </source>
</evidence>
<dbReference type="STRING" id="1407055.NITUZ_40424"/>
<feature type="compositionally biased region" description="Polar residues" evidence="1">
    <location>
        <begin position="151"/>
        <end position="160"/>
    </location>
</feature>
<comment type="caution">
    <text evidence="2">The sequence shown here is derived from an EMBL/GenBank/DDBJ whole genome shotgun (WGS) entry which is preliminary data.</text>
</comment>
<sequence length="249" mass="27726">MITKKLKAALFALLVVAVAVPAASVGFANEAYSAKQVDRALKELQPFVKMDDSKIGIMDIESAKKNGVSDESIQIASEFLKAQNNMIQRIHDNPNQRMYLAEEEYAKFSDYSRSIEEGKTRGDSPAKILGVQFASAEDVCGGSGENPHPQPDTTTSGPWSTETAAINALPGGYYLVPYYASYNYGADYHDPRTLYSCTTDSFRYQSIIYESGGDWYHSEHHSPGEPNPEVLAYTWPVWWWGGYVADWHL</sequence>
<reference evidence="2 3" key="1">
    <citation type="journal article" date="2013" name="PLoS ONE">
        <title>Enrichment and Genome Sequence of the Group I.1a Ammonia-Oxidizing Archaeon ?Ca. Nitrosotenuis uzonensis? Representing a Clade Globally.</title>
        <authorList>
            <person name="Lebedeva E.V."/>
            <person name="Hatzenpichler R."/>
            <person name="Pelletier E."/>
            <person name="Schuster N."/>
            <person name="Hauzmayer S."/>
            <person name="Bulaev A."/>
            <person name="Grigor'eva N.V."/>
            <person name="Galushko A."/>
            <person name="Schmid M."/>
            <person name="Palatinszky M."/>
            <person name="Le Paslier D."/>
            <person name="Daims H."/>
            <person name="Wagner M."/>
        </authorList>
    </citation>
    <scope>NUCLEOTIDE SEQUENCE [LARGE SCALE GENOMIC DNA]</scope>
    <source>
        <strain evidence="2 3">N4</strain>
    </source>
</reference>
<evidence type="ECO:0000313" key="3">
    <source>
        <dbReference type="Proteomes" id="UP000018159"/>
    </source>
</evidence>
<organism evidence="2 3">
    <name type="scientific">Candidatus Nitrosotenuis uzonensis</name>
    <dbReference type="NCBI Taxonomy" id="1407055"/>
    <lineage>
        <taxon>Archaea</taxon>
        <taxon>Nitrososphaerota</taxon>
        <taxon>Candidatus Nitrosotenuis</taxon>
    </lineage>
</organism>
<dbReference type="EMBL" id="CBTY010000009">
    <property type="protein sequence ID" value="CDI06258.1"/>
    <property type="molecule type" value="Genomic_DNA"/>
</dbReference>
<dbReference type="OrthoDB" id="94022at2157"/>
<evidence type="ECO:0000256" key="1">
    <source>
        <dbReference type="SAM" id="MobiDB-lite"/>
    </source>
</evidence>
<feature type="region of interest" description="Disordered" evidence="1">
    <location>
        <begin position="139"/>
        <end position="160"/>
    </location>
</feature>
<dbReference type="Proteomes" id="UP000018159">
    <property type="component" value="Unassembled WGS sequence"/>
</dbReference>
<dbReference type="RefSeq" id="WP_048196607.1">
    <property type="nucleotide sequence ID" value="NZ_CBTY010000009.1"/>
</dbReference>
<proteinExistence type="predicted"/>
<keyword evidence="3" id="KW-1185">Reference proteome</keyword>
<name>V6AUW7_9ARCH</name>
<dbReference type="AlphaFoldDB" id="V6AUW7"/>
<protein>
    <submittedName>
        <fullName evidence="2">Uncharacterized protein</fullName>
    </submittedName>
</protein>